<evidence type="ECO:0000256" key="1">
    <source>
        <dbReference type="SAM" id="MobiDB-lite"/>
    </source>
</evidence>
<reference evidence="3" key="2">
    <citation type="submission" date="2021-04" db="EMBL/GenBank/DDBJ databases">
        <authorList>
            <person name="Gilroy R."/>
        </authorList>
    </citation>
    <scope>NUCLEOTIDE SEQUENCE</scope>
    <source>
        <strain evidence="3">876</strain>
    </source>
</reference>
<feature type="region of interest" description="Disordered" evidence="1">
    <location>
        <begin position="301"/>
        <end position="376"/>
    </location>
</feature>
<accession>A0A9E2NVI5</accession>
<feature type="compositionally biased region" description="Basic and acidic residues" evidence="1">
    <location>
        <begin position="357"/>
        <end position="369"/>
    </location>
</feature>
<dbReference type="Proteomes" id="UP000824180">
    <property type="component" value="Unassembled WGS sequence"/>
</dbReference>
<gene>
    <name evidence="3" type="ORF">H9843_05650</name>
</gene>
<dbReference type="AlphaFoldDB" id="A0A9E2NVI5"/>
<name>A0A9E2NVI5_9LACO</name>
<dbReference type="EMBL" id="JAHLFK010000058">
    <property type="protein sequence ID" value="MBU3830358.1"/>
    <property type="molecule type" value="Genomic_DNA"/>
</dbReference>
<organism evidence="3 4">
    <name type="scientific">Candidatus Limosilactobacillus merdavium</name>
    <dbReference type="NCBI Taxonomy" id="2838651"/>
    <lineage>
        <taxon>Bacteria</taxon>
        <taxon>Bacillati</taxon>
        <taxon>Bacillota</taxon>
        <taxon>Bacilli</taxon>
        <taxon>Lactobacillales</taxon>
        <taxon>Lactobacillaceae</taxon>
        <taxon>Limosilactobacillus</taxon>
    </lineage>
</organism>
<reference evidence="3" key="1">
    <citation type="journal article" date="2021" name="PeerJ">
        <title>Extensive microbial diversity within the chicken gut microbiome revealed by metagenomics and culture.</title>
        <authorList>
            <person name="Gilroy R."/>
            <person name="Ravi A."/>
            <person name="Getino M."/>
            <person name="Pursley I."/>
            <person name="Horton D.L."/>
            <person name="Alikhan N.F."/>
            <person name="Baker D."/>
            <person name="Gharbi K."/>
            <person name="Hall N."/>
            <person name="Watson M."/>
            <person name="Adriaenssens E.M."/>
            <person name="Foster-Nyarko E."/>
            <person name="Jarju S."/>
            <person name="Secka A."/>
            <person name="Antonio M."/>
            <person name="Oren A."/>
            <person name="Chaudhuri R.R."/>
            <person name="La Ragione R."/>
            <person name="Hildebrand F."/>
            <person name="Pallen M.J."/>
        </authorList>
    </citation>
    <scope>NUCLEOTIDE SEQUENCE</scope>
    <source>
        <strain evidence="3">876</strain>
    </source>
</reference>
<evidence type="ECO:0000259" key="2">
    <source>
        <dbReference type="Pfam" id="PF03432"/>
    </source>
</evidence>
<sequence>MTNSKVMMTAMYVKSNYITNAYGRLKYLFDEPAHDGSAQRVLGVNGSHVYLWGPRGQPYLSQSGYFLNQQFRMVRRRATNKRKRQQAQHLICSFSESEMPTDDPKQFDLEVDQINQLVGGFMKQYFPNTQWVSAVQADGQEGHKLHCHILINSVYPDGKCVRTNSFSVSKLRHEWNDYLNNHFLEVTGHVYVNPFDKEKSGEVIKPKGWQAVLKSTLSWARSQAKSIEEYLLLLKDKDITVTKRNKKGDWSYHMTVNGKEKTIRDFYQRRDRKTGLVKSTRGVGKEFTPLKLNNYFNQKQETKEVSVDEESKKFHGRSEQLVEANRQQRQMFQEYIARQQLEADDEEPGNQAGSTKLDGRHQQDSKQSEEQSEPGS</sequence>
<feature type="compositionally biased region" description="Basic and acidic residues" evidence="1">
    <location>
        <begin position="301"/>
        <end position="320"/>
    </location>
</feature>
<proteinExistence type="predicted"/>
<evidence type="ECO:0000313" key="3">
    <source>
        <dbReference type="EMBL" id="MBU3830358.1"/>
    </source>
</evidence>
<protein>
    <submittedName>
        <fullName evidence="3">Relaxase/mobilization nuclease domain-containing protein</fullName>
    </submittedName>
</protein>
<dbReference type="Pfam" id="PF03432">
    <property type="entry name" value="Relaxase"/>
    <property type="match status" value="1"/>
</dbReference>
<feature type="domain" description="MobA/VirD2-like nuclease" evidence="2">
    <location>
        <begin position="68"/>
        <end position="173"/>
    </location>
</feature>
<evidence type="ECO:0000313" key="4">
    <source>
        <dbReference type="Proteomes" id="UP000824180"/>
    </source>
</evidence>
<dbReference type="InterPro" id="IPR005094">
    <property type="entry name" value="Endonuclease_MobA/VirD2"/>
</dbReference>
<comment type="caution">
    <text evidence="3">The sequence shown here is derived from an EMBL/GenBank/DDBJ whole genome shotgun (WGS) entry which is preliminary data.</text>
</comment>